<evidence type="ECO:0000256" key="3">
    <source>
        <dbReference type="ARBA" id="ARBA00022859"/>
    </source>
</evidence>
<evidence type="ECO:0000313" key="9">
    <source>
        <dbReference type="EMBL" id="KAF8773291.1"/>
    </source>
</evidence>
<dbReference type="AlphaFoldDB" id="A0A8T0EIE5"/>
<feature type="domain" description="N-acetylmuramoyl-L-alanine amidase" evidence="7">
    <location>
        <begin position="314"/>
        <end position="452"/>
    </location>
</feature>
<dbReference type="InterPro" id="IPR002502">
    <property type="entry name" value="Amidase_domain"/>
</dbReference>
<evidence type="ECO:0000256" key="6">
    <source>
        <dbReference type="SAM" id="SignalP"/>
    </source>
</evidence>
<dbReference type="Pfam" id="PF01510">
    <property type="entry name" value="Amidase_2"/>
    <property type="match status" value="1"/>
</dbReference>
<dbReference type="Pfam" id="PF00379">
    <property type="entry name" value="Chitin_bind_4"/>
    <property type="match status" value="1"/>
</dbReference>
<sequence length="493" mass="56026">MLAKSIVILFAVCGAVSASHLYSIIGESYHAPQPYKFGYEVKDKDSTQHRHEEGDGHGNVRGTYGYTDDKGQYREVHYVADKNGFRAQVKTNEAGTANQNPADVEVKADPQHHHHFGHHGSHHHIPQVFQHNVHIPELHEVHHHVPVHHNLHIEPVHHHHHNFGKHDHHHGFNNYQHFSSPDFSYKSDTFSPLHGYSYNPSAFHHGYGHWPFPQSNMYGSWKKHNGFSFDTPSYGNGHSFNFDSDAHGFSGFNKDKYDEIMEKIKSYKHHEPLDHQFSEFKTHGSHSFDSGDKAGEEEESCDGIQFVTREEWKARPPVRTTAMALPVGHVIIIHTCFGACDNTPYCKRNVRTIQDYHMDDKGWWDIAYNFLIGGDGRVYVGVGFHNVGEHTINYNDISIGVAFLGNFDNMMPTVQMLNVTKGLINCGIKKGYLTPSVEIHGHKDATCTNSPGKNLYAKIKQWGNFIGGWLPMYHCCTDQERMIPSDGKQRLSG</sequence>
<reference evidence="9" key="2">
    <citation type="submission" date="2020-06" db="EMBL/GenBank/DDBJ databases">
        <authorList>
            <person name="Sheffer M."/>
        </authorList>
    </citation>
    <scope>NUCLEOTIDE SEQUENCE</scope>
</reference>
<protein>
    <submittedName>
        <fullName evidence="9">Peptidoglycan recognition protein like</fullName>
    </submittedName>
</protein>
<keyword evidence="4" id="KW-0193">Cuticle</keyword>
<dbReference type="SUPFAM" id="SSF55846">
    <property type="entry name" value="N-acetylmuramoyl-L-alanine amidase-like"/>
    <property type="match status" value="1"/>
</dbReference>
<evidence type="ECO:0000256" key="5">
    <source>
        <dbReference type="SAM" id="MobiDB-lite"/>
    </source>
</evidence>
<dbReference type="InterPro" id="IPR006619">
    <property type="entry name" value="PGRP_domain_met/bac"/>
</dbReference>
<feature type="signal peptide" evidence="6">
    <location>
        <begin position="1"/>
        <end position="18"/>
    </location>
</feature>
<evidence type="ECO:0000259" key="8">
    <source>
        <dbReference type="SMART" id="SM00701"/>
    </source>
</evidence>
<evidence type="ECO:0000313" key="10">
    <source>
        <dbReference type="Proteomes" id="UP000807504"/>
    </source>
</evidence>
<gene>
    <name evidence="9" type="ORF">HNY73_015963</name>
</gene>
<dbReference type="PROSITE" id="PS51155">
    <property type="entry name" value="CHIT_BIND_RR_2"/>
    <property type="match status" value="1"/>
</dbReference>
<evidence type="ECO:0000256" key="4">
    <source>
        <dbReference type="PROSITE-ProRule" id="PRU00497"/>
    </source>
</evidence>
<feature type="compositionally biased region" description="Basic and acidic residues" evidence="5">
    <location>
        <begin position="44"/>
        <end position="58"/>
    </location>
</feature>
<proteinExistence type="inferred from homology"/>
<keyword evidence="6" id="KW-0732">Signal</keyword>
<accession>A0A8T0EIE5</accession>
<evidence type="ECO:0000256" key="2">
    <source>
        <dbReference type="ARBA" id="ARBA00022588"/>
    </source>
</evidence>
<dbReference type="EMBL" id="JABXBU010002227">
    <property type="protein sequence ID" value="KAF8773291.1"/>
    <property type="molecule type" value="Genomic_DNA"/>
</dbReference>
<feature type="domain" description="Peptidoglycan recognition protein family" evidence="8">
    <location>
        <begin position="304"/>
        <end position="446"/>
    </location>
</feature>
<dbReference type="PANTHER" id="PTHR11022:SF41">
    <property type="entry name" value="PEPTIDOGLYCAN-RECOGNITION PROTEIN LC-RELATED"/>
    <property type="match status" value="1"/>
</dbReference>
<reference evidence="9" key="1">
    <citation type="journal article" date="2020" name="bioRxiv">
        <title>Chromosome-level reference genome of the European wasp spider Argiope bruennichi: a resource for studies on range expansion and evolutionary adaptation.</title>
        <authorList>
            <person name="Sheffer M.M."/>
            <person name="Hoppe A."/>
            <person name="Krehenwinkel H."/>
            <person name="Uhl G."/>
            <person name="Kuss A.W."/>
            <person name="Jensen L."/>
            <person name="Jensen C."/>
            <person name="Gillespie R.G."/>
            <person name="Hoff K.J."/>
            <person name="Prost S."/>
        </authorList>
    </citation>
    <scope>NUCLEOTIDE SEQUENCE</scope>
</reference>
<keyword evidence="3" id="KW-0391">Immunity</keyword>
<dbReference type="SMART" id="SM00701">
    <property type="entry name" value="PGRP"/>
    <property type="match status" value="1"/>
</dbReference>
<dbReference type="GO" id="GO:0009253">
    <property type="term" value="P:peptidoglycan catabolic process"/>
    <property type="evidence" value="ECO:0007669"/>
    <property type="project" value="InterPro"/>
</dbReference>
<dbReference type="InterPro" id="IPR000618">
    <property type="entry name" value="Insect_cuticle"/>
</dbReference>
<dbReference type="InterPro" id="IPR015510">
    <property type="entry name" value="PGRP"/>
</dbReference>
<keyword evidence="10" id="KW-1185">Reference proteome</keyword>
<feature type="region of interest" description="Disordered" evidence="5">
    <location>
        <begin position="44"/>
        <end position="67"/>
    </location>
</feature>
<dbReference type="FunFam" id="3.40.80.10:FF:000001">
    <property type="entry name" value="Peptidoglycan recognition protein 1"/>
    <property type="match status" value="1"/>
</dbReference>
<keyword evidence="2" id="KW-0399">Innate immunity</keyword>
<dbReference type="Proteomes" id="UP000807504">
    <property type="component" value="Unassembled WGS sequence"/>
</dbReference>
<evidence type="ECO:0000256" key="1">
    <source>
        <dbReference type="ARBA" id="ARBA00007553"/>
    </source>
</evidence>
<dbReference type="GO" id="GO:0045087">
    <property type="term" value="P:innate immune response"/>
    <property type="evidence" value="ECO:0007669"/>
    <property type="project" value="UniProtKB-KW"/>
</dbReference>
<dbReference type="GO" id="GO:0008745">
    <property type="term" value="F:N-acetylmuramoyl-L-alanine amidase activity"/>
    <property type="evidence" value="ECO:0007669"/>
    <property type="project" value="InterPro"/>
</dbReference>
<dbReference type="CDD" id="cd06583">
    <property type="entry name" value="PGRP"/>
    <property type="match status" value="1"/>
</dbReference>
<name>A0A8T0EIE5_ARGBR</name>
<organism evidence="9 10">
    <name type="scientific">Argiope bruennichi</name>
    <name type="common">Wasp spider</name>
    <name type="synonym">Aranea bruennichi</name>
    <dbReference type="NCBI Taxonomy" id="94029"/>
    <lineage>
        <taxon>Eukaryota</taxon>
        <taxon>Metazoa</taxon>
        <taxon>Ecdysozoa</taxon>
        <taxon>Arthropoda</taxon>
        <taxon>Chelicerata</taxon>
        <taxon>Arachnida</taxon>
        <taxon>Araneae</taxon>
        <taxon>Araneomorphae</taxon>
        <taxon>Entelegynae</taxon>
        <taxon>Araneoidea</taxon>
        <taxon>Araneidae</taxon>
        <taxon>Argiope</taxon>
    </lineage>
</organism>
<evidence type="ECO:0000259" key="7">
    <source>
        <dbReference type="SMART" id="SM00644"/>
    </source>
</evidence>
<dbReference type="Gene3D" id="3.40.80.10">
    <property type="entry name" value="Peptidoglycan recognition protein-like"/>
    <property type="match status" value="1"/>
</dbReference>
<feature type="chain" id="PRO_5035870170" evidence="6">
    <location>
        <begin position="19"/>
        <end position="493"/>
    </location>
</feature>
<comment type="similarity">
    <text evidence="1">Belongs to the N-acetylmuramoyl-L-alanine amidase 2 family.</text>
</comment>
<dbReference type="GO" id="GO:0008270">
    <property type="term" value="F:zinc ion binding"/>
    <property type="evidence" value="ECO:0007669"/>
    <property type="project" value="InterPro"/>
</dbReference>
<dbReference type="SMART" id="SM00644">
    <property type="entry name" value="Ami_2"/>
    <property type="match status" value="1"/>
</dbReference>
<dbReference type="GO" id="GO:0042302">
    <property type="term" value="F:structural constituent of cuticle"/>
    <property type="evidence" value="ECO:0007669"/>
    <property type="project" value="UniProtKB-UniRule"/>
</dbReference>
<dbReference type="PANTHER" id="PTHR11022">
    <property type="entry name" value="PEPTIDOGLYCAN RECOGNITION PROTEIN"/>
    <property type="match status" value="1"/>
</dbReference>
<comment type="caution">
    <text evidence="9">The sequence shown here is derived from an EMBL/GenBank/DDBJ whole genome shotgun (WGS) entry which is preliminary data.</text>
</comment>
<dbReference type="InterPro" id="IPR036505">
    <property type="entry name" value="Amidase/PGRP_sf"/>
</dbReference>